<dbReference type="EMBL" id="BARV01000837">
    <property type="protein sequence ID" value="GAH90106.1"/>
    <property type="molecule type" value="Genomic_DNA"/>
</dbReference>
<accession>X1J5Y5</accession>
<organism evidence="1">
    <name type="scientific">marine sediment metagenome</name>
    <dbReference type="NCBI Taxonomy" id="412755"/>
    <lineage>
        <taxon>unclassified sequences</taxon>
        <taxon>metagenomes</taxon>
        <taxon>ecological metagenomes</taxon>
    </lineage>
</organism>
<protein>
    <submittedName>
        <fullName evidence="1">Uncharacterized protein</fullName>
    </submittedName>
</protein>
<reference evidence="1" key="1">
    <citation type="journal article" date="2014" name="Front. Microbiol.">
        <title>High frequency of phylogenetically diverse reductive dehalogenase-homologous genes in deep subseafloor sedimentary metagenomes.</title>
        <authorList>
            <person name="Kawai M."/>
            <person name="Futagami T."/>
            <person name="Toyoda A."/>
            <person name="Takaki Y."/>
            <person name="Nishi S."/>
            <person name="Hori S."/>
            <person name="Arai W."/>
            <person name="Tsubouchi T."/>
            <person name="Morono Y."/>
            <person name="Uchiyama I."/>
            <person name="Ito T."/>
            <person name="Fujiyama A."/>
            <person name="Inagaki F."/>
            <person name="Takami H."/>
        </authorList>
    </citation>
    <scope>NUCLEOTIDE SEQUENCE</scope>
    <source>
        <strain evidence="1">Expedition CK06-06</strain>
    </source>
</reference>
<dbReference type="AlphaFoldDB" id="X1J5Y5"/>
<sequence>MRILLIIIVISIIMGISVALGINKLGSRHIEQNLSPPKISLTDELLTEIYNRLLNIEKELVLIRKKGDYQEEVRICESSEYYF</sequence>
<comment type="caution">
    <text evidence="1">The sequence shown here is derived from an EMBL/GenBank/DDBJ whole genome shotgun (WGS) entry which is preliminary data.</text>
</comment>
<proteinExistence type="predicted"/>
<gene>
    <name evidence="1" type="ORF">S06H3_02768</name>
</gene>
<name>X1J5Y5_9ZZZZ</name>
<evidence type="ECO:0000313" key="1">
    <source>
        <dbReference type="EMBL" id="GAH90106.1"/>
    </source>
</evidence>